<gene>
    <name evidence="2" type="ORF">S01H1_45643</name>
</gene>
<feature type="non-terminal residue" evidence="2">
    <location>
        <position position="263"/>
    </location>
</feature>
<dbReference type="GO" id="GO:0016787">
    <property type="term" value="F:hydrolase activity"/>
    <property type="evidence" value="ECO:0007669"/>
    <property type="project" value="UniProtKB-KW"/>
</dbReference>
<protein>
    <submittedName>
        <fullName evidence="2">Uncharacterized protein</fullName>
    </submittedName>
</protein>
<dbReference type="InterPro" id="IPR050300">
    <property type="entry name" value="GDXG_lipolytic_enzyme"/>
</dbReference>
<evidence type="ECO:0000256" key="1">
    <source>
        <dbReference type="ARBA" id="ARBA00022801"/>
    </source>
</evidence>
<keyword evidence="1" id="KW-0378">Hydrolase</keyword>
<sequence length="263" mass="29058">LNRYLITLLFVSFCVSRSAAAEKPIDVWPGLAPGETTRLTGEALPRREGENPPITRIIKISRPQFTAYPAAKPNGTGVVILPGGGFGKVVPDLEGSEAALWLNKHGVTAFVLNYRTTFPKRPKTETSDPPWLRPLQDAQRTLAHVRDRAQQWGLRKDRIGLLGFSAGGQVAARLLTDGGKLAYQRIDTIDDVSHRPDFSILIYPWNIYDDQKERLIDGIVVTKDCPPAIIVHTDNDRSSALGSVLFYAGLKKLRIPAELHVYG</sequence>
<accession>X0VMB9</accession>
<proteinExistence type="predicted"/>
<dbReference type="EMBL" id="BARS01029185">
    <property type="protein sequence ID" value="GAG01691.1"/>
    <property type="molecule type" value="Genomic_DNA"/>
</dbReference>
<dbReference type="Gene3D" id="3.40.50.1820">
    <property type="entry name" value="alpha/beta hydrolase"/>
    <property type="match status" value="1"/>
</dbReference>
<comment type="caution">
    <text evidence="2">The sequence shown here is derived from an EMBL/GenBank/DDBJ whole genome shotgun (WGS) entry which is preliminary data.</text>
</comment>
<reference evidence="2" key="1">
    <citation type="journal article" date="2014" name="Front. Microbiol.">
        <title>High frequency of phylogenetically diverse reductive dehalogenase-homologous genes in deep subseafloor sedimentary metagenomes.</title>
        <authorList>
            <person name="Kawai M."/>
            <person name="Futagami T."/>
            <person name="Toyoda A."/>
            <person name="Takaki Y."/>
            <person name="Nishi S."/>
            <person name="Hori S."/>
            <person name="Arai W."/>
            <person name="Tsubouchi T."/>
            <person name="Morono Y."/>
            <person name="Uchiyama I."/>
            <person name="Ito T."/>
            <person name="Fujiyama A."/>
            <person name="Inagaki F."/>
            <person name="Takami H."/>
        </authorList>
    </citation>
    <scope>NUCLEOTIDE SEQUENCE</scope>
    <source>
        <strain evidence="2">Expedition CK06-06</strain>
    </source>
</reference>
<dbReference type="AlphaFoldDB" id="X0VMB9"/>
<organism evidence="2">
    <name type="scientific">marine sediment metagenome</name>
    <dbReference type="NCBI Taxonomy" id="412755"/>
    <lineage>
        <taxon>unclassified sequences</taxon>
        <taxon>metagenomes</taxon>
        <taxon>ecological metagenomes</taxon>
    </lineage>
</organism>
<dbReference type="PANTHER" id="PTHR48081:SF6">
    <property type="entry name" value="PEPTIDASE S9 PROLYL OLIGOPEPTIDASE CATALYTIC DOMAIN-CONTAINING PROTEIN"/>
    <property type="match status" value="1"/>
</dbReference>
<dbReference type="InterPro" id="IPR029058">
    <property type="entry name" value="AB_hydrolase_fold"/>
</dbReference>
<feature type="non-terminal residue" evidence="2">
    <location>
        <position position="1"/>
    </location>
</feature>
<dbReference type="PANTHER" id="PTHR48081">
    <property type="entry name" value="AB HYDROLASE SUPERFAMILY PROTEIN C4A8.06C"/>
    <property type="match status" value="1"/>
</dbReference>
<dbReference type="SUPFAM" id="SSF53474">
    <property type="entry name" value="alpha/beta-Hydrolases"/>
    <property type="match status" value="1"/>
</dbReference>
<name>X0VMB9_9ZZZZ</name>
<evidence type="ECO:0000313" key="2">
    <source>
        <dbReference type="EMBL" id="GAG01691.1"/>
    </source>
</evidence>